<comment type="similarity">
    <text evidence="2 8">Belongs to the ABC-2 integral membrane protein family.</text>
</comment>
<keyword evidence="4 8" id="KW-1003">Cell membrane</keyword>
<dbReference type="HOGENOM" id="CLU_060703_1_0_9"/>
<accession>A0A089LI44</accession>
<dbReference type="Pfam" id="PF01061">
    <property type="entry name" value="ABC2_membrane"/>
    <property type="match status" value="1"/>
</dbReference>
<keyword evidence="5 8" id="KW-0812">Transmembrane</keyword>
<dbReference type="InterPro" id="IPR047817">
    <property type="entry name" value="ABC2_TM_bact-type"/>
</dbReference>
<evidence type="ECO:0000256" key="4">
    <source>
        <dbReference type="ARBA" id="ARBA00022475"/>
    </source>
</evidence>
<dbReference type="EMBL" id="CP009285">
    <property type="protein sequence ID" value="AIQ61211.1"/>
    <property type="molecule type" value="Genomic_DNA"/>
</dbReference>
<evidence type="ECO:0000256" key="7">
    <source>
        <dbReference type="ARBA" id="ARBA00023136"/>
    </source>
</evidence>
<feature type="transmembrane region" description="Helical" evidence="8">
    <location>
        <begin position="147"/>
        <end position="171"/>
    </location>
</feature>
<keyword evidence="3 8" id="KW-0813">Transport</keyword>
<feature type="transmembrane region" description="Helical" evidence="8">
    <location>
        <begin position="68"/>
        <end position="87"/>
    </location>
</feature>
<dbReference type="OrthoDB" id="9794365at2"/>
<proteinExistence type="inferred from homology"/>
<evidence type="ECO:0000256" key="3">
    <source>
        <dbReference type="ARBA" id="ARBA00022448"/>
    </source>
</evidence>
<reference evidence="10" key="1">
    <citation type="submission" date="2014-08" db="EMBL/GenBank/DDBJ databases">
        <title>Comparative genomics of the Paenibacillus odorifer group.</title>
        <authorList>
            <person name="den Bakker H.C."/>
            <person name="Tsai Y.-C.Y.-C."/>
            <person name="Martin N."/>
            <person name="Korlach J."/>
            <person name="Wiedmann M."/>
        </authorList>
    </citation>
    <scope>NUCLEOTIDE SEQUENCE [LARGE SCALE GENOMIC DNA]</scope>
    <source>
        <strain evidence="10">DSM 13188</strain>
    </source>
</reference>
<sequence length="265" mass="31252">MTLFNYTLSIIKQRNMVKELAKKDFKARYLGSTLGSFWGFFQPILLILIYWFVFQVGFRNNPVENAPFILWLLAGIVPWFFFSESLASATTSIEQNSFLVKKVAFNTFLLPVVKIASALIVHIVFIALSLIIYYFYGRPIDLYQFQIFYYSFILFLFLTGLSWVVSALNVFLKDVGQVVNIILQFGFWLTPIFWSFNQVPTKFHWIFKLNPMYYIVEGYRDSLINKIWFWHHYNLTIYFWLITGFLLVVGASLFKKLSPHFSDVL</sequence>
<evidence type="ECO:0000313" key="11">
    <source>
        <dbReference type="Proteomes" id="UP000029518"/>
    </source>
</evidence>
<dbReference type="PROSITE" id="PS51012">
    <property type="entry name" value="ABC_TM2"/>
    <property type="match status" value="1"/>
</dbReference>
<name>A0A089LI44_PAEBO</name>
<dbReference type="PANTHER" id="PTHR30413:SF10">
    <property type="entry name" value="CAPSULE POLYSACCHARIDE EXPORT INNER-MEMBRANE PROTEIN CTRC"/>
    <property type="match status" value="1"/>
</dbReference>
<feature type="transmembrane region" description="Helical" evidence="8">
    <location>
        <begin position="29"/>
        <end position="53"/>
    </location>
</feature>
<dbReference type="GO" id="GO:0140359">
    <property type="term" value="F:ABC-type transporter activity"/>
    <property type="evidence" value="ECO:0007669"/>
    <property type="project" value="InterPro"/>
</dbReference>
<dbReference type="RefSeq" id="WP_042217975.1">
    <property type="nucleotide sequence ID" value="NZ_CP009285.1"/>
</dbReference>
<dbReference type="KEGG" id="pbd:PBOR_33170"/>
<dbReference type="Proteomes" id="UP000029518">
    <property type="component" value="Chromosome"/>
</dbReference>
<gene>
    <name evidence="10" type="ORF">PBOR_33170</name>
</gene>
<keyword evidence="6 8" id="KW-1133">Transmembrane helix</keyword>
<evidence type="ECO:0000256" key="5">
    <source>
        <dbReference type="ARBA" id="ARBA00022692"/>
    </source>
</evidence>
<evidence type="ECO:0000256" key="2">
    <source>
        <dbReference type="ARBA" id="ARBA00007783"/>
    </source>
</evidence>
<dbReference type="GO" id="GO:0005886">
    <property type="term" value="C:plasma membrane"/>
    <property type="evidence" value="ECO:0007669"/>
    <property type="project" value="UniProtKB-SubCell"/>
</dbReference>
<dbReference type="PANTHER" id="PTHR30413">
    <property type="entry name" value="INNER MEMBRANE TRANSPORT PERMEASE"/>
    <property type="match status" value="1"/>
</dbReference>
<feature type="transmembrane region" description="Helical" evidence="8">
    <location>
        <begin position="237"/>
        <end position="254"/>
    </location>
</feature>
<organism evidence="10 11">
    <name type="scientific">Paenibacillus borealis</name>
    <dbReference type="NCBI Taxonomy" id="160799"/>
    <lineage>
        <taxon>Bacteria</taxon>
        <taxon>Bacillati</taxon>
        <taxon>Bacillota</taxon>
        <taxon>Bacilli</taxon>
        <taxon>Bacillales</taxon>
        <taxon>Paenibacillaceae</taxon>
        <taxon>Paenibacillus</taxon>
    </lineage>
</organism>
<dbReference type="GO" id="GO:0015920">
    <property type="term" value="P:lipopolysaccharide transport"/>
    <property type="evidence" value="ECO:0007669"/>
    <property type="project" value="TreeGrafter"/>
</dbReference>
<protein>
    <recommendedName>
        <fullName evidence="8">Transport permease protein</fullName>
    </recommendedName>
</protein>
<feature type="transmembrane region" description="Helical" evidence="8">
    <location>
        <begin position="178"/>
        <end position="196"/>
    </location>
</feature>
<dbReference type="AlphaFoldDB" id="A0A089LI44"/>
<feature type="transmembrane region" description="Helical" evidence="8">
    <location>
        <begin position="108"/>
        <end position="135"/>
    </location>
</feature>
<evidence type="ECO:0000256" key="1">
    <source>
        <dbReference type="ARBA" id="ARBA00004651"/>
    </source>
</evidence>
<evidence type="ECO:0000256" key="8">
    <source>
        <dbReference type="RuleBase" id="RU361157"/>
    </source>
</evidence>
<evidence type="ECO:0000313" key="10">
    <source>
        <dbReference type="EMBL" id="AIQ61211.1"/>
    </source>
</evidence>
<evidence type="ECO:0000259" key="9">
    <source>
        <dbReference type="PROSITE" id="PS51012"/>
    </source>
</evidence>
<keyword evidence="7 8" id="KW-0472">Membrane</keyword>
<evidence type="ECO:0000256" key="6">
    <source>
        <dbReference type="ARBA" id="ARBA00022989"/>
    </source>
</evidence>
<comment type="subcellular location">
    <subcellularLocation>
        <location evidence="1 8">Cell membrane</location>
        <topology evidence="1 8">Multi-pass membrane protein</topology>
    </subcellularLocation>
</comment>
<feature type="domain" description="ABC transmembrane type-2" evidence="9">
    <location>
        <begin position="34"/>
        <end position="257"/>
    </location>
</feature>
<keyword evidence="11" id="KW-1185">Reference proteome</keyword>
<dbReference type="InterPro" id="IPR013525">
    <property type="entry name" value="ABC2_TM"/>
</dbReference>